<dbReference type="GO" id="GO:0090560">
    <property type="term" value="F:2-(3-amino-3-carboxypropyl)histidine synthase activity"/>
    <property type="evidence" value="ECO:0007669"/>
    <property type="project" value="InterPro"/>
</dbReference>
<dbReference type="NCBIfam" id="TIGR00322">
    <property type="entry name" value="diphth2_R"/>
    <property type="match status" value="1"/>
</dbReference>
<dbReference type="SFLD" id="SFLDS00032">
    <property type="entry name" value="Radical_SAM_3-amino-3-carboxyp"/>
    <property type="match status" value="1"/>
</dbReference>
<feature type="compositionally biased region" description="Pro residues" evidence="8">
    <location>
        <begin position="510"/>
        <end position="519"/>
    </location>
</feature>
<feature type="region of interest" description="Disordered" evidence="8">
    <location>
        <begin position="73"/>
        <end position="101"/>
    </location>
</feature>
<keyword evidence="7" id="KW-0963">Cytoplasm</keyword>
<dbReference type="SFLD" id="SFLDG01121">
    <property type="entry name" value="Diphthamide_biosynthesis"/>
    <property type="match status" value="1"/>
</dbReference>
<evidence type="ECO:0000256" key="7">
    <source>
        <dbReference type="RuleBase" id="RU364133"/>
    </source>
</evidence>
<dbReference type="InterPro" id="IPR010014">
    <property type="entry name" value="DHP2"/>
</dbReference>
<feature type="region of interest" description="Disordered" evidence="8">
    <location>
        <begin position="442"/>
        <end position="538"/>
    </location>
</feature>
<comment type="pathway">
    <text evidence="2 7">Protein modification; peptidyl-diphthamide biosynthesis.</text>
</comment>
<dbReference type="RefSeq" id="XP_064656757.1">
    <property type="nucleotide sequence ID" value="XM_064804915.1"/>
</dbReference>
<dbReference type="GO" id="GO:0051536">
    <property type="term" value="F:iron-sulfur cluster binding"/>
    <property type="evidence" value="ECO:0007669"/>
    <property type="project" value="UniProtKB-KW"/>
</dbReference>
<comment type="cofactor">
    <cofactor evidence="1">
        <name>[4Fe-4S] cluster</name>
        <dbReference type="ChEBI" id="CHEBI:49883"/>
    </cofactor>
</comment>
<dbReference type="FunFam" id="3.40.50.11860:FF:000001">
    <property type="entry name" value="2-(3-amino-3-carboxypropyl)histidine synthase subunit 2"/>
    <property type="match status" value="1"/>
</dbReference>
<protein>
    <recommendedName>
        <fullName evidence="7">2-(3-amino-3-carboxypropyl)histidine synthase subunit 2</fullName>
    </recommendedName>
</protein>
<dbReference type="InterPro" id="IPR042263">
    <property type="entry name" value="DPH1/DPH2_1"/>
</dbReference>
<comment type="function">
    <text evidence="7">Required for the first step of diphthamide biosynthesis, a post-translational modification of histidine which occurs in elongation factor 2. DPH1 and DPH2 transfer a 3-amino-3-carboxypropyl (ACP) group from S-adenosyl-L-methionine (SAM) to a histidine residue, the reaction is assisted by a reduction system comprising DPH3 and a NADH-dependent reductase. Facilitates the reduction of the catalytic iron-sulfur cluster found in the DPH1 subunit.</text>
</comment>
<keyword evidence="5 7" id="KW-0408">Iron</keyword>
<evidence type="ECO:0000256" key="1">
    <source>
        <dbReference type="ARBA" id="ARBA00001966"/>
    </source>
</evidence>
<evidence type="ECO:0000256" key="4">
    <source>
        <dbReference type="ARBA" id="ARBA00022723"/>
    </source>
</evidence>
<feature type="compositionally biased region" description="Basic and acidic residues" evidence="8">
    <location>
        <begin position="84"/>
        <end position="97"/>
    </location>
</feature>
<name>A0AAV9P2R8_9PEZI</name>
<sequence>MSTAPVLSTPAENLFEYTTPQKTTSRISDEQLYIQYEIQRTVREIRGHGWKRIALQFPDEMLCDAPRVSERLSGDLRRSRRRNRDSGKQDTGQKLEEGSEVDAVVDGVTKVDLAVNAGSDDKEGDGEKGEEKITILADTSYGACCVDEIAAEHVDAEVVVHYGRTCLSPTARLPVIYVFTTPSLDLDAAVESFKATYPSKTEKVCLMADVPYSHHVPPLAEALRTEGYSNIFATEIIHDPASLLPNRTIPSDVQTNGPEELQHHSIFHISHPPTSLLLVLTTRVKAIHIYPTSLTPPERTALEPATTLPLLRRRYALLTRVPSTPILGILINTLSVRNYLSALTHCKDLASAAGKKTYTFVVGKLNAAKLANFAEVGVWVVIGCWESSLVESRDFFAPVVTPFELEVALRGDGERRWGGEWVADFGALLGRAQADGGVEAAGVDRAGDQGNGIDDTTNTHDAEPPTEAGTSENWADAPSDEDEPPDFDLRTGRYVSHTRPMPRLAARPDPTLPSPPSASTPPTTTSGNAPPSSQLVQRPKAALASINGAVSPAAEFLREKRTWQGLGSDYEVQYERDEEGRIRGAVMEEGRRGVARGYGVGGRGEGN</sequence>
<dbReference type="GO" id="GO:0046872">
    <property type="term" value="F:metal ion binding"/>
    <property type="evidence" value="ECO:0007669"/>
    <property type="project" value="UniProtKB-KW"/>
</dbReference>
<dbReference type="Gene3D" id="3.40.50.11840">
    <property type="entry name" value="Diphthamide synthesis DPH1/DPH2 domain 1"/>
    <property type="match status" value="2"/>
</dbReference>
<dbReference type="GeneID" id="89929014"/>
<evidence type="ECO:0000256" key="2">
    <source>
        <dbReference type="ARBA" id="ARBA00005156"/>
    </source>
</evidence>
<gene>
    <name evidence="9" type="primary">DPH2</name>
    <name evidence="9" type="ORF">LTR77_007678</name>
</gene>
<dbReference type="InterPro" id="IPR016435">
    <property type="entry name" value="DPH1/DPH2"/>
</dbReference>
<organism evidence="9 10">
    <name type="scientific">Saxophila tyrrhenica</name>
    <dbReference type="NCBI Taxonomy" id="1690608"/>
    <lineage>
        <taxon>Eukaryota</taxon>
        <taxon>Fungi</taxon>
        <taxon>Dikarya</taxon>
        <taxon>Ascomycota</taxon>
        <taxon>Pezizomycotina</taxon>
        <taxon>Dothideomycetes</taxon>
        <taxon>Dothideomycetidae</taxon>
        <taxon>Mycosphaerellales</taxon>
        <taxon>Extremaceae</taxon>
        <taxon>Saxophila</taxon>
    </lineage>
</organism>
<dbReference type="PANTHER" id="PTHR10762">
    <property type="entry name" value="DIPHTHAMIDE BIOSYNTHESIS PROTEIN"/>
    <property type="match status" value="1"/>
</dbReference>
<dbReference type="GO" id="GO:0005737">
    <property type="term" value="C:cytoplasm"/>
    <property type="evidence" value="ECO:0007669"/>
    <property type="project" value="UniProtKB-SubCell"/>
</dbReference>
<dbReference type="Pfam" id="PF01866">
    <property type="entry name" value="Diphthamide_syn"/>
    <property type="match status" value="1"/>
</dbReference>
<comment type="similarity">
    <text evidence="3 7">Belongs to the DPH1/DPH2 family. DPH2 subfamily.</text>
</comment>
<evidence type="ECO:0000256" key="8">
    <source>
        <dbReference type="SAM" id="MobiDB-lite"/>
    </source>
</evidence>
<evidence type="ECO:0000256" key="3">
    <source>
        <dbReference type="ARBA" id="ARBA00006179"/>
    </source>
</evidence>
<dbReference type="Gene3D" id="3.40.50.11860">
    <property type="entry name" value="Diphthamide synthesis DPH1/DPH2 domain 3"/>
    <property type="match status" value="1"/>
</dbReference>
<evidence type="ECO:0000256" key="6">
    <source>
        <dbReference type="ARBA" id="ARBA00023014"/>
    </source>
</evidence>
<evidence type="ECO:0000313" key="10">
    <source>
        <dbReference type="Proteomes" id="UP001337655"/>
    </source>
</evidence>
<reference evidence="9 10" key="1">
    <citation type="submission" date="2023-08" db="EMBL/GenBank/DDBJ databases">
        <title>Black Yeasts Isolated from many extreme environments.</title>
        <authorList>
            <person name="Coleine C."/>
            <person name="Stajich J.E."/>
            <person name="Selbmann L."/>
        </authorList>
    </citation>
    <scope>NUCLEOTIDE SEQUENCE [LARGE SCALE GENOMIC DNA]</scope>
    <source>
        <strain evidence="9 10">CCFEE 5935</strain>
    </source>
</reference>
<keyword evidence="4 7" id="KW-0479">Metal-binding</keyword>
<dbReference type="InterPro" id="IPR042265">
    <property type="entry name" value="DPH1/DPH2_3"/>
</dbReference>
<evidence type="ECO:0000256" key="5">
    <source>
        <dbReference type="ARBA" id="ARBA00023004"/>
    </source>
</evidence>
<proteinExistence type="inferred from homology"/>
<dbReference type="SFLD" id="SFLDF00408">
    <property type="entry name" value="Diphthamide_biosynthesis_famil"/>
    <property type="match status" value="1"/>
</dbReference>
<dbReference type="GO" id="GO:0017183">
    <property type="term" value="P:protein histidyl modification to diphthamide"/>
    <property type="evidence" value="ECO:0007669"/>
    <property type="project" value="InterPro"/>
</dbReference>
<keyword evidence="6 7" id="KW-0411">Iron-sulfur</keyword>
<dbReference type="Proteomes" id="UP001337655">
    <property type="component" value="Unassembled WGS sequence"/>
</dbReference>
<dbReference type="NCBIfam" id="TIGR00272">
    <property type="entry name" value="DPH2"/>
    <property type="match status" value="1"/>
</dbReference>
<comment type="caution">
    <text evidence="9">The sequence shown here is derived from an EMBL/GenBank/DDBJ whole genome shotgun (WGS) entry which is preliminary data.</text>
</comment>
<dbReference type="PANTHER" id="PTHR10762:SF2">
    <property type="entry name" value="2-(3-AMINO-3-CARBOXYPROPYL)HISTIDINE SYNTHASE SUBUNIT 2"/>
    <property type="match status" value="1"/>
</dbReference>
<dbReference type="AlphaFoldDB" id="A0AAV9P2R8"/>
<comment type="subcellular location">
    <subcellularLocation>
        <location evidence="7">Cytoplasm</location>
    </subcellularLocation>
</comment>
<feature type="compositionally biased region" description="Low complexity" evidence="8">
    <location>
        <begin position="520"/>
        <end position="533"/>
    </location>
</feature>
<accession>A0AAV9P2R8</accession>
<dbReference type="EMBL" id="JAVRRT010000012">
    <property type="protein sequence ID" value="KAK5166949.1"/>
    <property type="molecule type" value="Genomic_DNA"/>
</dbReference>
<keyword evidence="10" id="KW-1185">Reference proteome</keyword>
<evidence type="ECO:0000313" key="9">
    <source>
        <dbReference type="EMBL" id="KAK5166949.1"/>
    </source>
</evidence>